<dbReference type="OrthoDB" id="2309723at2759"/>
<organism evidence="5 6">
    <name type="scientific">Polysphondylium violaceum</name>
    <dbReference type="NCBI Taxonomy" id="133409"/>
    <lineage>
        <taxon>Eukaryota</taxon>
        <taxon>Amoebozoa</taxon>
        <taxon>Evosea</taxon>
        <taxon>Eumycetozoa</taxon>
        <taxon>Dictyostelia</taxon>
        <taxon>Dictyosteliales</taxon>
        <taxon>Dictyosteliaceae</taxon>
        <taxon>Polysphondylium</taxon>
    </lineage>
</organism>
<dbReference type="Proteomes" id="UP000695562">
    <property type="component" value="Unassembled WGS sequence"/>
</dbReference>
<dbReference type="Pfam" id="PF13410">
    <property type="entry name" value="GST_C_2"/>
    <property type="match status" value="1"/>
</dbReference>
<comment type="caution">
    <text evidence="5">The sequence shown here is derived from an EMBL/GenBank/DDBJ whole genome shotgun (WGS) entry which is preliminary data.</text>
</comment>
<feature type="site" description="Lowers pKa of active site Cys" evidence="3">
    <location>
        <position position="262"/>
    </location>
</feature>
<feature type="active site" description="Nucleophile" evidence="1">
    <location>
        <position position="30"/>
    </location>
</feature>
<feature type="binding site" evidence="2">
    <location>
        <begin position="115"/>
        <end position="116"/>
    </location>
    <ligand>
        <name>glutathione</name>
        <dbReference type="ChEBI" id="CHEBI:57925"/>
    </ligand>
</feature>
<evidence type="ECO:0000256" key="3">
    <source>
        <dbReference type="PIRSR" id="PIRSR015753-3"/>
    </source>
</evidence>
<feature type="domain" description="GST C-terminal" evidence="4">
    <location>
        <begin position="129"/>
        <end position="268"/>
    </location>
</feature>
<keyword evidence="6" id="KW-1185">Reference proteome</keyword>
<evidence type="ECO:0000256" key="1">
    <source>
        <dbReference type="PIRSR" id="PIRSR015753-1"/>
    </source>
</evidence>
<dbReference type="PANTHER" id="PTHR32419:SF6">
    <property type="entry name" value="GLUTATHIONE S-TRANSFERASE OMEGA-LIKE 1-RELATED"/>
    <property type="match status" value="1"/>
</dbReference>
<dbReference type="PANTHER" id="PTHR32419">
    <property type="entry name" value="GLUTATHIONYL-HYDROQUINONE REDUCTASE"/>
    <property type="match status" value="1"/>
</dbReference>
<dbReference type="InterPro" id="IPR016639">
    <property type="entry name" value="GST_Omega/GSH"/>
</dbReference>
<dbReference type="PROSITE" id="PS50405">
    <property type="entry name" value="GST_CTER"/>
    <property type="match status" value="1"/>
</dbReference>
<dbReference type="AlphaFoldDB" id="A0A8J4Q172"/>
<feature type="binding site" evidence="2">
    <location>
        <position position="64"/>
    </location>
    <ligand>
        <name>glutathione</name>
        <dbReference type="ChEBI" id="CHEBI:57925"/>
    </ligand>
</feature>
<feature type="binding site" evidence="2">
    <location>
        <begin position="97"/>
        <end position="100"/>
    </location>
    <ligand>
        <name>glutathione</name>
        <dbReference type="ChEBI" id="CHEBI:57925"/>
    </ligand>
</feature>
<dbReference type="Gene3D" id="3.40.30.10">
    <property type="entry name" value="Glutaredoxin"/>
    <property type="match status" value="1"/>
</dbReference>
<reference evidence="5" key="1">
    <citation type="submission" date="2020-01" db="EMBL/GenBank/DDBJ databases">
        <title>Development of genomics and gene disruption for Polysphondylium violaceum indicates a role for the polyketide synthase stlB in stalk morphogenesis.</title>
        <authorList>
            <person name="Narita B."/>
            <person name="Kawabe Y."/>
            <person name="Kin K."/>
            <person name="Saito T."/>
            <person name="Gibbs R."/>
            <person name="Kuspa A."/>
            <person name="Muzny D."/>
            <person name="Queller D."/>
            <person name="Richards S."/>
            <person name="Strassman J."/>
            <person name="Sucgang R."/>
            <person name="Worley K."/>
            <person name="Schaap P."/>
        </authorList>
    </citation>
    <scope>NUCLEOTIDE SEQUENCE</scope>
    <source>
        <strain evidence="5">QSvi11</strain>
    </source>
</reference>
<proteinExistence type="predicted"/>
<sequence>MATSISNYISNDGTFKPEANRYHLYLGLGCPFAHRAHMALFLKGLEDVISYSCLHYTKDENDLWEFNGKDGSDLDVINGYKNIKELYDKTDPTYAARYTVPVLWDKKNNVIVNNESAQIVVIFNSQFNNIAKHPELNLIPESIKDKIDQENQYYAKNLVFKVYDAVNPDKYSETFDTVFSVLQQLDDKFKSGTKYLLGDSITDADIKLWVLLIRFDVVFYGLYKLNYKLVRDYPNLVNYVKRVYQISNISKTVNFDHIKGIYYTKATLQDKIIPKGPNNDYLNTPLIN</sequence>
<protein>
    <recommendedName>
        <fullName evidence="4">GST C-terminal domain-containing protein</fullName>
    </recommendedName>
</protein>
<gene>
    <name evidence="5" type="ORF">CYY_001812</name>
</gene>
<evidence type="ECO:0000259" key="4">
    <source>
        <dbReference type="PROSITE" id="PS50405"/>
    </source>
</evidence>
<dbReference type="InterPro" id="IPR036249">
    <property type="entry name" value="Thioredoxin-like_sf"/>
</dbReference>
<dbReference type="PIRSF" id="PIRSF015753">
    <property type="entry name" value="GST"/>
    <property type="match status" value="1"/>
</dbReference>
<dbReference type="Pfam" id="PF13409">
    <property type="entry name" value="GST_N_2"/>
    <property type="match status" value="1"/>
</dbReference>
<dbReference type="InterPro" id="IPR004045">
    <property type="entry name" value="Glutathione_S-Trfase_N"/>
</dbReference>
<evidence type="ECO:0000313" key="6">
    <source>
        <dbReference type="Proteomes" id="UP000695562"/>
    </source>
</evidence>
<evidence type="ECO:0000313" key="5">
    <source>
        <dbReference type="EMBL" id="KAF2076909.1"/>
    </source>
</evidence>
<dbReference type="InterPro" id="IPR010987">
    <property type="entry name" value="Glutathione-S-Trfase_C-like"/>
</dbReference>
<name>A0A8J4Q172_9MYCE</name>
<dbReference type="Gene3D" id="1.20.1050.10">
    <property type="match status" value="1"/>
</dbReference>
<dbReference type="SUPFAM" id="SSF52833">
    <property type="entry name" value="Thioredoxin-like"/>
    <property type="match status" value="1"/>
</dbReference>
<dbReference type="GO" id="GO:0004364">
    <property type="term" value="F:glutathione transferase activity"/>
    <property type="evidence" value="ECO:0007669"/>
    <property type="project" value="InterPro"/>
</dbReference>
<dbReference type="SUPFAM" id="SSF47616">
    <property type="entry name" value="GST C-terminal domain-like"/>
    <property type="match status" value="1"/>
</dbReference>
<dbReference type="GO" id="GO:0005737">
    <property type="term" value="C:cytoplasm"/>
    <property type="evidence" value="ECO:0007669"/>
    <property type="project" value="TreeGrafter"/>
</dbReference>
<evidence type="ECO:0000256" key="2">
    <source>
        <dbReference type="PIRSR" id="PIRSR015753-2"/>
    </source>
</evidence>
<dbReference type="InterPro" id="IPR036282">
    <property type="entry name" value="Glutathione-S-Trfase_C_sf"/>
</dbReference>
<dbReference type="EMBL" id="AJWJ01000045">
    <property type="protein sequence ID" value="KAF2076909.1"/>
    <property type="molecule type" value="Genomic_DNA"/>
</dbReference>
<accession>A0A8J4Q172</accession>